<evidence type="ECO:0000256" key="2">
    <source>
        <dbReference type="ARBA" id="ARBA00001927"/>
    </source>
</evidence>
<comment type="cofactor">
    <cofactor evidence="3">
        <name>FAD</name>
        <dbReference type="ChEBI" id="CHEBI:57692"/>
    </cofactor>
</comment>
<keyword evidence="20" id="KW-1185">Reference proteome</keyword>
<evidence type="ECO:0000256" key="1">
    <source>
        <dbReference type="ARBA" id="ARBA00001917"/>
    </source>
</evidence>
<feature type="domain" description="Glutamine amidotransferase type-2" evidence="18">
    <location>
        <begin position="21"/>
        <end position="412"/>
    </location>
</feature>
<evidence type="ECO:0000256" key="6">
    <source>
        <dbReference type="ARBA" id="ARBA00022630"/>
    </source>
</evidence>
<dbReference type="RefSeq" id="WP_012861788.1">
    <property type="nucleotide sequence ID" value="NC_013517.1"/>
</dbReference>
<gene>
    <name evidence="19" type="ordered locus">Sterm_2340</name>
</gene>
<evidence type="ECO:0000256" key="10">
    <source>
        <dbReference type="ARBA" id="ARBA00022962"/>
    </source>
</evidence>
<evidence type="ECO:0000256" key="7">
    <source>
        <dbReference type="ARBA" id="ARBA00022643"/>
    </source>
</evidence>
<accession>D1AL51</accession>
<comment type="cofactor">
    <cofactor evidence="2">
        <name>[3Fe-4S] cluster</name>
        <dbReference type="ChEBI" id="CHEBI:21137"/>
    </cofactor>
</comment>
<dbReference type="PANTHER" id="PTHR11938">
    <property type="entry name" value="FAD NADPH DEHYDROGENASE/OXIDOREDUCTASE"/>
    <property type="match status" value="1"/>
</dbReference>
<dbReference type="Pfam" id="PF01493">
    <property type="entry name" value="GXGXG"/>
    <property type="match status" value="1"/>
</dbReference>
<dbReference type="FunFam" id="3.60.20.10:FF:000001">
    <property type="entry name" value="Glutamate synthase, large subunit"/>
    <property type="match status" value="1"/>
</dbReference>
<dbReference type="Gene3D" id="3.20.20.70">
    <property type="entry name" value="Aldolase class I"/>
    <property type="match status" value="2"/>
</dbReference>
<evidence type="ECO:0000256" key="9">
    <source>
        <dbReference type="ARBA" id="ARBA00022827"/>
    </source>
</evidence>
<proteinExistence type="inferred from homology"/>
<comment type="similarity">
    <text evidence="4">Belongs to the glutamate synthase family.</text>
</comment>
<keyword evidence="13" id="KW-0411">Iron-sulfur</keyword>
<keyword evidence="15" id="KW-0003">3Fe-4S</keyword>
<evidence type="ECO:0000313" key="20">
    <source>
        <dbReference type="Proteomes" id="UP000000845"/>
    </source>
</evidence>
<sequence>MEKKRFMEKSLFEREFEKDNCGMGFIANIDGLKTNKTIKDGIRILMGLEHRGASGYDSETGDGAGLLFEIPDAFFRDICENLPKMGDYGTGNIFLPVNPDHARIIKEIAEKTVKEEGEKILYWRKVPVNRNAVGIEAQRTLPEIEQLFIERTASAKEEFEKKLYIIRKKIENKVKTLDINIEEFYITKLSSKIIVYKGLIKPDQIEKFYIDLQSDKMESQFCLVHQRFSTNTFPKWELAHPFRFLAHNGEINTVKGNVNWMVSREPALSSEAYSEIEALFPVNDHLASDSANLDTALEFLLFSGKTLIEAISMLVPAAWEKDSEMPEKLKNFYDYYSSLMEPWDGPAALAMTDGRYILAKLDRNGLRPLRYLITKDNYIIAGSEVGTLPTEFSNIKESGRVRPGEILLLDMKEGKVLDKEATLEKILNNTDYADLLKNKRYAEKELKNYKYKEERRELSIIEEQLRIFGYTREDLGIIISEMASSSNEPLGSMGNDTALAVFSEKPRLLFNYFKQLFAQVTNPPIDSIREKSVMSLKSELGTKGNLLFNTPENSRTMVFESPVIDNKTLDFIKNEYKESIAIKDIIFDKSDESLEEKLNEIFRSVEEDIENGKKVIVLSDKKAGENKIPIPSLLATAGLHHYLIEKKKRSGIDIILETGEAREIMHFALLVGYGALLINPYLAFDSVDYMLAKKLYLQSDKQEYIKNIIKALEKALLKTMAKMGISSVQSYRGAQIFEALGLSQKLVDKYFRGTVSRIEGLDIEALEKETRLRHTEAVNAIKKHSEVLNNDGEYQWRKDGVNHILTPEAIAKIQEATSRNDYKAYKEFSNIINDQSKKLLTIRGMFKMKKQTPVPLEEVEPVEAIMKRFVTGAMSYGSISKEAHEALAMALNEIGGRSNSGEGGELSERFTDNRRSATKQVASGRFGVTTSYLINADELQIKMAQGAKPGEGGQLPGDKVDKEIGKTRHTTPGIGLISPPPHHDIYSIEDLAQLIFDLKNVNPKARISVKLVSEAGVGVVASGVAKAHSEMILISGHDGGTGASPLSSIKHAGLPWELGLAEANQVLKEHKLRNRVVLQVDGKLKTGRDIIFGALLGAEEFGFATMPLVVLGCIMMRKCHTNMCPVGIATQSEELRAKFVGKYKNIITYFRFLSEEMREIMAELGVTKLEDLIGRTDLLEVDYKNENWKSRKVELTKILYRNPEDHTPNICTEKQNFGMDKIKDLKLISEAEKSITDKQETVINDTITNADRSLGAMLSGIIAEKYGEAGLPEDTIKINLRGYAGQSFGVFGMSGITINLEGESNDYIGKGLFGAKIIIRKPKDAAYDSTKNIIGGNAVLYGAIKGELYLNGVAGERYCVRNSGAVSVTEGVGDHGCEYMTGGRAVILGRVGKNFGAGMSGGIAYVYDKQNKLEKRLNREMVEIHNLEPVYEAEIKKYVENHFRYTQSEIAKEILSDWDNLKSDFKVVVSPKYNELFLKEVIS</sequence>
<dbReference type="eggNOG" id="COG0069">
    <property type="taxonomic scope" value="Bacteria"/>
</dbReference>
<dbReference type="NCBIfam" id="NF008730">
    <property type="entry name" value="PRK11750.1"/>
    <property type="match status" value="1"/>
</dbReference>
<keyword evidence="7" id="KW-0288">FMN</keyword>
<dbReference type="Pfam" id="PF00310">
    <property type="entry name" value="GATase_2"/>
    <property type="match status" value="1"/>
</dbReference>
<evidence type="ECO:0000256" key="12">
    <source>
        <dbReference type="ARBA" id="ARBA00023004"/>
    </source>
</evidence>
<keyword evidence="6" id="KW-0285">Flavoprotein</keyword>
<evidence type="ECO:0000256" key="11">
    <source>
        <dbReference type="ARBA" id="ARBA00023002"/>
    </source>
</evidence>
<dbReference type="SUPFAM" id="SSF56235">
    <property type="entry name" value="N-terminal nucleophile aminohydrolases (Ntn hydrolases)"/>
    <property type="match status" value="1"/>
</dbReference>
<name>D1AL51_SEBTE</name>
<comment type="cofactor">
    <cofactor evidence="1">
        <name>FMN</name>
        <dbReference type="ChEBI" id="CHEBI:58210"/>
    </cofactor>
</comment>
<dbReference type="KEGG" id="str:Sterm_2340"/>
<dbReference type="Gene3D" id="3.60.20.10">
    <property type="entry name" value="Glutamine Phosphoribosylpyrophosphate, subunit 1, domain 1"/>
    <property type="match status" value="1"/>
</dbReference>
<dbReference type="InterPro" id="IPR002489">
    <property type="entry name" value="Glu_synth_asu_C"/>
</dbReference>
<keyword evidence="14" id="KW-0314">Glutamate biosynthesis</keyword>
<dbReference type="GO" id="GO:0006537">
    <property type="term" value="P:glutamate biosynthetic process"/>
    <property type="evidence" value="ECO:0007669"/>
    <property type="project" value="UniProtKB-KW"/>
</dbReference>
<evidence type="ECO:0000313" key="19">
    <source>
        <dbReference type="EMBL" id="ACZ09194.1"/>
    </source>
</evidence>
<dbReference type="InterPro" id="IPR036485">
    <property type="entry name" value="Glu_synth_asu_C_sf"/>
</dbReference>
<dbReference type="CDD" id="cd00982">
    <property type="entry name" value="gltB_C"/>
    <property type="match status" value="1"/>
</dbReference>
<reference evidence="20" key="1">
    <citation type="submission" date="2009-09" db="EMBL/GenBank/DDBJ databases">
        <title>The complete chromosome of Sebaldella termitidis ATCC 33386.</title>
        <authorList>
            <consortium name="US DOE Joint Genome Institute (JGI-PGF)"/>
            <person name="Lucas S."/>
            <person name="Copeland A."/>
            <person name="Lapidus A."/>
            <person name="Glavina del Rio T."/>
            <person name="Dalin E."/>
            <person name="Tice H."/>
            <person name="Bruce D."/>
            <person name="Goodwin L."/>
            <person name="Pitluck S."/>
            <person name="Kyrpides N."/>
            <person name="Mavromatis K."/>
            <person name="Ivanova N."/>
            <person name="Mikhailova N."/>
            <person name="Sims D."/>
            <person name="Meincke L."/>
            <person name="Brettin T."/>
            <person name="Detter J.C."/>
            <person name="Han C."/>
            <person name="Larimer F."/>
            <person name="Land M."/>
            <person name="Hauser L."/>
            <person name="Markowitz V."/>
            <person name="Cheng J.F."/>
            <person name="Hugenholtz P."/>
            <person name="Woyke T."/>
            <person name="Wu D."/>
            <person name="Eisen J.A."/>
        </authorList>
    </citation>
    <scope>NUCLEOTIDE SEQUENCE [LARGE SCALE GENOMIC DNA]</scope>
    <source>
        <strain evidence="20">ATCC 33386 / NCTC 11300</strain>
    </source>
</reference>
<dbReference type="CDD" id="cd00713">
    <property type="entry name" value="GltS"/>
    <property type="match status" value="1"/>
</dbReference>
<keyword evidence="10" id="KW-0315">Glutamine amidotransferase</keyword>
<dbReference type="Proteomes" id="UP000000845">
    <property type="component" value="Chromosome"/>
</dbReference>
<dbReference type="GO" id="GO:0051538">
    <property type="term" value="F:3 iron, 4 sulfur cluster binding"/>
    <property type="evidence" value="ECO:0007669"/>
    <property type="project" value="UniProtKB-KW"/>
</dbReference>
<evidence type="ECO:0000256" key="16">
    <source>
        <dbReference type="ARBA" id="ARBA00029440"/>
    </source>
</evidence>
<reference evidence="19 20" key="2">
    <citation type="journal article" date="2010" name="Stand. Genomic Sci.">
        <title>Complete genome sequence of Sebaldella termitidis type strain (NCTC 11300).</title>
        <authorList>
            <person name="Harmon-Smith M."/>
            <person name="Celia L."/>
            <person name="Chertkov O."/>
            <person name="Lapidus A."/>
            <person name="Copeland A."/>
            <person name="Glavina Del Rio T."/>
            <person name="Nolan M."/>
            <person name="Lucas S."/>
            <person name="Tice H."/>
            <person name="Cheng J.F."/>
            <person name="Han C."/>
            <person name="Detter J.C."/>
            <person name="Bruce D."/>
            <person name="Goodwin L."/>
            <person name="Pitluck S."/>
            <person name="Pati A."/>
            <person name="Liolios K."/>
            <person name="Ivanova N."/>
            <person name="Mavromatis K."/>
            <person name="Mikhailova N."/>
            <person name="Chen A."/>
            <person name="Palaniappan K."/>
            <person name="Land M."/>
            <person name="Hauser L."/>
            <person name="Chang Y.J."/>
            <person name="Jeffries C.D."/>
            <person name="Brettin T."/>
            <person name="Goker M."/>
            <person name="Beck B."/>
            <person name="Bristow J."/>
            <person name="Eisen J.A."/>
            <person name="Markowitz V."/>
            <person name="Hugenholtz P."/>
            <person name="Kyrpides N.C."/>
            <person name="Klenk H.P."/>
            <person name="Chen F."/>
        </authorList>
    </citation>
    <scope>NUCLEOTIDE SEQUENCE [LARGE SCALE GENOMIC DNA]</scope>
    <source>
        <strain evidence="20">ATCC 33386 / NCTC 11300</strain>
    </source>
</reference>
<dbReference type="Pfam" id="PF01645">
    <property type="entry name" value="Glu_synthase"/>
    <property type="match status" value="1"/>
</dbReference>
<dbReference type="eggNOG" id="COG0067">
    <property type="taxonomic scope" value="Bacteria"/>
</dbReference>
<dbReference type="InterPro" id="IPR002932">
    <property type="entry name" value="Glu_synthdom"/>
</dbReference>
<dbReference type="CDD" id="cd02808">
    <property type="entry name" value="GltS_FMN"/>
    <property type="match status" value="1"/>
</dbReference>
<evidence type="ECO:0000256" key="17">
    <source>
        <dbReference type="SAM" id="MobiDB-lite"/>
    </source>
</evidence>
<evidence type="ECO:0000256" key="13">
    <source>
        <dbReference type="ARBA" id="ARBA00023014"/>
    </source>
</evidence>
<dbReference type="MEROPS" id="C44.003"/>
<dbReference type="Pfam" id="PF04898">
    <property type="entry name" value="Glu_syn_central"/>
    <property type="match status" value="1"/>
</dbReference>
<dbReference type="GO" id="GO:0016041">
    <property type="term" value="F:glutamate synthase (ferredoxin) activity"/>
    <property type="evidence" value="ECO:0007669"/>
    <property type="project" value="UniProtKB-EC"/>
</dbReference>
<organism evidence="19 20">
    <name type="scientific">Sebaldella termitidis (strain ATCC 33386 / NCTC 11300)</name>
    <dbReference type="NCBI Taxonomy" id="526218"/>
    <lineage>
        <taxon>Bacteria</taxon>
        <taxon>Fusobacteriati</taxon>
        <taxon>Fusobacteriota</taxon>
        <taxon>Fusobacteriia</taxon>
        <taxon>Fusobacteriales</taxon>
        <taxon>Leptotrichiaceae</taxon>
        <taxon>Sebaldella</taxon>
    </lineage>
</organism>
<dbReference type="PANTHER" id="PTHR11938:SF133">
    <property type="entry name" value="GLUTAMATE SYNTHASE (NADH)"/>
    <property type="match status" value="1"/>
</dbReference>
<evidence type="ECO:0000259" key="18">
    <source>
        <dbReference type="PROSITE" id="PS51278"/>
    </source>
</evidence>
<keyword evidence="5" id="KW-0028">Amino-acid biosynthesis</keyword>
<dbReference type="InterPro" id="IPR017932">
    <property type="entry name" value="GATase_2_dom"/>
</dbReference>
<dbReference type="SUPFAM" id="SSF69336">
    <property type="entry name" value="Alpha subunit of glutamate synthase, C-terminal domain"/>
    <property type="match status" value="1"/>
</dbReference>
<keyword evidence="11 19" id="KW-0560">Oxidoreductase</keyword>
<dbReference type="HOGENOM" id="CLU_000422_8_2_0"/>
<evidence type="ECO:0000256" key="14">
    <source>
        <dbReference type="ARBA" id="ARBA00023164"/>
    </source>
</evidence>
<keyword evidence="8" id="KW-0479">Metal-binding</keyword>
<dbReference type="EC" id="1.4.7.1" evidence="19"/>
<comment type="pathway">
    <text evidence="16">Amino-acid biosynthesis.</text>
</comment>
<evidence type="ECO:0000256" key="8">
    <source>
        <dbReference type="ARBA" id="ARBA00022723"/>
    </source>
</evidence>
<dbReference type="EMBL" id="CP001739">
    <property type="protein sequence ID" value="ACZ09194.1"/>
    <property type="molecule type" value="Genomic_DNA"/>
</dbReference>
<keyword evidence="12" id="KW-0408">Iron</keyword>
<dbReference type="STRING" id="526218.Sterm_2340"/>
<dbReference type="eggNOG" id="COG0070">
    <property type="taxonomic scope" value="Bacteria"/>
</dbReference>
<keyword evidence="9" id="KW-0274">FAD</keyword>
<evidence type="ECO:0000256" key="15">
    <source>
        <dbReference type="ARBA" id="ARBA00023291"/>
    </source>
</evidence>
<dbReference type="GO" id="GO:0046872">
    <property type="term" value="F:metal ion binding"/>
    <property type="evidence" value="ECO:0007669"/>
    <property type="project" value="UniProtKB-KW"/>
</dbReference>
<evidence type="ECO:0000256" key="3">
    <source>
        <dbReference type="ARBA" id="ARBA00001974"/>
    </source>
</evidence>
<dbReference type="InterPro" id="IPR029055">
    <property type="entry name" value="Ntn_hydrolases_N"/>
</dbReference>
<dbReference type="PROSITE" id="PS51278">
    <property type="entry name" value="GATASE_TYPE_2"/>
    <property type="match status" value="1"/>
</dbReference>
<dbReference type="FunFam" id="2.160.20.60:FF:000001">
    <property type="entry name" value="Glutamate synthase, large subunit"/>
    <property type="match status" value="1"/>
</dbReference>
<evidence type="ECO:0000256" key="5">
    <source>
        <dbReference type="ARBA" id="ARBA00022605"/>
    </source>
</evidence>
<dbReference type="SUPFAM" id="SSF51395">
    <property type="entry name" value="FMN-linked oxidoreductases"/>
    <property type="match status" value="1"/>
</dbReference>
<dbReference type="InterPro" id="IPR013785">
    <property type="entry name" value="Aldolase_TIM"/>
</dbReference>
<feature type="compositionally biased region" description="Basic and acidic residues" evidence="17">
    <location>
        <begin position="906"/>
        <end position="915"/>
    </location>
</feature>
<dbReference type="InterPro" id="IPR006982">
    <property type="entry name" value="Glu_synth_centr_N"/>
</dbReference>
<dbReference type="InterPro" id="IPR050711">
    <property type="entry name" value="ET-N_metabolism_enzyme"/>
</dbReference>
<protein>
    <submittedName>
        <fullName evidence="19">Glutamate synthase (Ferredoxin)</fullName>
        <ecNumber evidence="19">1.4.7.1</ecNumber>
    </submittedName>
</protein>
<feature type="region of interest" description="Disordered" evidence="17">
    <location>
        <begin position="896"/>
        <end position="917"/>
    </location>
</feature>
<dbReference type="Gene3D" id="2.160.20.60">
    <property type="entry name" value="Glutamate synthase, alpha subunit, C-terminal domain"/>
    <property type="match status" value="1"/>
</dbReference>
<dbReference type="GO" id="GO:0019676">
    <property type="term" value="P:ammonia assimilation cycle"/>
    <property type="evidence" value="ECO:0007669"/>
    <property type="project" value="TreeGrafter"/>
</dbReference>
<evidence type="ECO:0000256" key="4">
    <source>
        <dbReference type="ARBA" id="ARBA00009716"/>
    </source>
</evidence>